<reference evidence="5 6" key="1">
    <citation type="journal article" date="2018" name="Front. Microbiol.">
        <title>Novel Insights Into Bacterial Dimethylsulfoniopropionate Catabolism in the East China Sea.</title>
        <authorList>
            <person name="Liu J."/>
            <person name="Liu J."/>
            <person name="Zhang S.H."/>
            <person name="Liang J."/>
            <person name="Lin H."/>
            <person name="Song D."/>
            <person name="Yang G.P."/>
            <person name="Todd J.D."/>
            <person name="Zhang X.H."/>
        </authorList>
    </citation>
    <scope>NUCLEOTIDE SEQUENCE [LARGE SCALE GENOMIC DNA]</scope>
    <source>
        <strain evidence="5 6">ZYFD042</strain>
    </source>
</reference>
<dbReference type="OrthoDB" id="9806887at2"/>
<dbReference type="AlphaFoldDB" id="A0A3S3LI31"/>
<dbReference type="GO" id="GO:0016758">
    <property type="term" value="F:hexosyltransferase activity"/>
    <property type="evidence" value="ECO:0007669"/>
    <property type="project" value="TreeGrafter"/>
</dbReference>
<evidence type="ECO:0000259" key="4">
    <source>
        <dbReference type="Pfam" id="PF00534"/>
    </source>
</evidence>
<evidence type="ECO:0000256" key="2">
    <source>
        <dbReference type="ARBA" id="ARBA00022679"/>
    </source>
</evidence>
<evidence type="ECO:0000313" key="5">
    <source>
        <dbReference type="EMBL" id="RWR22283.1"/>
    </source>
</evidence>
<sequence length="505" mass="54439">MDRGLSRLRDRRPRGAPQARVRQHRSGRGVSQQPPAGHRLRPRGVPGRRPARRRLRARFRRAERLEQPGSRPGAPGALRPDPVGPPHPGRLAGTGRASVPHRGVLTVANRATVAVAYDCLFPYSTGGGERQYRAFADEIGARGIDVDYLTAVQWDGAVPPEERFRIVPVSGRLSLYSADGVRRIPAALAYAAGLFRALHRSRGRYQAVIVSGLPIFNVFAARLALLGTRTRVAVDYLEVWHRLQWVEYSGRVTGTIAWLLQRLAIAVTPVATCHSQLSATRLRREGLRSEPVVSPGLIDGAVQAAPTAPASRPPYVLYAGRHIPDKRVDSLPAAVAEARRTVPDLRLVILGSGPSTAEIRAEVDRAGGSAWTDFPGFVEDAELDTLLHGALALINPSRREGYGLVVVEANAHGTPVVLVADEGNAATELIDPGVNGIVAPSTSPTDLARAIRAVADGGDDLRRSARAWYDAAVGTRTIRRTVEGILSALRLPTSAAQRITKEDTP</sequence>
<dbReference type="PANTHER" id="PTHR45947">
    <property type="entry name" value="SULFOQUINOVOSYL TRANSFERASE SQD2"/>
    <property type="match status" value="1"/>
</dbReference>
<protein>
    <recommendedName>
        <fullName evidence="1">D-inositol 3-phosphate glycosyltransferase</fullName>
    </recommendedName>
</protein>
<evidence type="ECO:0000313" key="6">
    <source>
        <dbReference type="Proteomes" id="UP000285970"/>
    </source>
</evidence>
<dbReference type="InterPro" id="IPR001296">
    <property type="entry name" value="Glyco_trans_1"/>
</dbReference>
<comment type="caution">
    <text evidence="5">The sequence shown here is derived from an EMBL/GenBank/DDBJ whole genome shotgun (WGS) entry which is preliminary data.</text>
</comment>
<evidence type="ECO:0000256" key="3">
    <source>
        <dbReference type="SAM" id="MobiDB-lite"/>
    </source>
</evidence>
<feature type="domain" description="Glycosyl transferase family 1" evidence="4">
    <location>
        <begin position="309"/>
        <end position="459"/>
    </location>
</feature>
<accession>A0A3S3LI31</accession>
<organism evidence="5 6">
    <name type="scientific">Microbacterium enclense</name>
    <dbReference type="NCBI Taxonomy" id="993073"/>
    <lineage>
        <taxon>Bacteria</taxon>
        <taxon>Bacillati</taxon>
        <taxon>Actinomycetota</taxon>
        <taxon>Actinomycetes</taxon>
        <taxon>Micrococcales</taxon>
        <taxon>Microbacteriaceae</taxon>
        <taxon>Microbacterium</taxon>
    </lineage>
</organism>
<keyword evidence="2 5" id="KW-0808">Transferase</keyword>
<feature type="region of interest" description="Disordered" evidence="3">
    <location>
        <begin position="1"/>
        <end position="97"/>
    </location>
</feature>
<gene>
    <name evidence="5" type="ORF">D8Y23_02720</name>
</gene>
<dbReference type="EMBL" id="RBZY01000006">
    <property type="protein sequence ID" value="RWR22283.1"/>
    <property type="molecule type" value="Genomic_DNA"/>
</dbReference>
<dbReference type="SUPFAM" id="SSF53756">
    <property type="entry name" value="UDP-Glycosyltransferase/glycogen phosphorylase"/>
    <property type="match status" value="1"/>
</dbReference>
<evidence type="ECO:0000256" key="1">
    <source>
        <dbReference type="ARBA" id="ARBA00021292"/>
    </source>
</evidence>
<dbReference type="CDD" id="cd03801">
    <property type="entry name" value="GT4_PimA-like"/>
    <property type="match status" value="1"/>
</dbReference>
<proteinExistence type="predicted"/>
<dbReference type="Gene3D" id="3.40.50.2000">
    <property type="entry name" value="Glycogen Phosphorylase B"/>
    <property type="match status" value="2"/>
</dbReference>
<name>A0A3S3LI31_9MICO</name>
<feature type="compositionally biased region" description="Basic residues" evidence="3">
    <location>
        <begin position="49"/>
        <end position="59"/>
    </location>
</feature>
<dbReference type="InterPro" id="IPR050194">
    <property type="entry name" value="Glycosyltransferase_grp1"/>
</dbReference>
<dbReference type="PANTHER" id="PTHR45947:SF3">
    <property type="entry name" value="SULFOQUINOVOSYL TRANSFERASE SQD2"/>
    <property type="match status" value="1"/>
</dbReference>
<dbReference type="Proteomes" id="UP000285970">
    <property type="component" value="Unassembled WGS sequence"/>
</dbReference>
<dbReference type="Pfam" id="PF00534">
    <property type="entry name" value="Glycos_transf_1"/>
    <property type="match status" value="1"/>
</dbReference>